<name>A0ABR9TAC8_9SPHI</name>
<gene>
    <name evidence="1" type="ORF">C4F40_16290</name>
</gene>
<dbReference type="Pfam" id="PF00300">
    <property type="entry name" value="His_Phos_1"/>
    <property type="match status" value="1"/>
</dbReference>
<dbReference type="Proteomes" id="UP000618319">
    <property type="component" value="Unassembled WGS sequence"/>
</dbReference>
<dbReference type="SUPFAM" id="SSF53254">
    <property type="entry name" value="Phosphoglycerate mutase-like"/>
    <property type="match status" value="1"/>
</dbReference>
<dbReference type="InterPro" id="IPR029033">
    <property type="entry name" value="His_PPase_superfam"/>
</dbReference>
<evidence type="ECO:0000313" key="1">
    <source>
        <dbReference type="EMBL" id="MBE8722285.1"/>
    </source>
</evidence>
<dbReference type="EMBL" id="PSKQ01000023">
    <property type="protein sequence ID" value="MBE8722285.1"/>
    <property type="molecule type" value="Genomic_DNA"/>
</dbReference>
<comment type="caution">
    <text evidence="1">The sequence shown here is derived from an EMBL/GenBank/DDBJ whole genome shotgun (WGS) entry which is preliminary data.</text>
</comment>
<proteinExistence type="predicted"/>
<reference evidence="1 2" key="1">
    <citation type="submission" date="2018-02" db="EMBL/GenBank/DDBJ databases">
        <title>Sphingobacterium KA21.</title>
        <authorList>
            <person name="Vasarhelyi B.M."/>
            <person name="Deshmukh S."/>
            <person name="Balint B."/>
            <person name="Kukolya J."/>
        </authorList>
    </citation>
    <scope>NUCLEOTIDE SEQUENCE [LARGE SCALE GENOMIC DNA]</scope>
    <source>
        <strain evidence="1 2">Ka21</strain>
    </source>
</reference>
<dbReference type="InterPro" id="IPR013078">
    <property type="entry name" value="His_Pase_superF_clade-1"/>
</dbReference>
<sequence length="165" mass="18290">METKSLYIARHAKAEEHSLSKRDFNRDLIGKGKERARSIATELADFVTLNEKTLVISSPANRAIQTAEIFSNVLGYPAEKIQKEINIYEAYHLDILQVINKITDYYNSVLIFGHNPGLSDLTNYLCNSDIDLLTANVAIIELDKDIDFASASGGTGNLKNVLTGK</sequence>
<keyword evidence="2" id="KW-1185">Reference proteome</keyword>
<protein>
    <submittedName>
        <fullName evidence="1">Phosphohistidine phosphatase</fullName>
    </submittedName>
</protein>
<accession>A0ABR9TAC8</accession>
<dbReference type="CDD" id="cd07067">
    <property type="entry name" value="HP_PGM_like"/>
    <property type="match status" value="1"/>
</dbReference>
<organism evidence="1 2">
    <name type="scientific">Sphingobacterium pedocola</name>
    <dbReference type="NCBI Taxonomy" id="2082722"/>
    <lineage>
        <taxon>Bacteria</taxon>
        <taxon>Pseudomonadati</taxon>
        <taxon>Bacteroidota</taxon>
        <taxon>Sphingobacteriia</taxon>
        <taxon>Sphingobacteriales</taxon>
        <taxon>Sphingobacteriaceae</taxon>
        <taxon>Sphingobacterium</taxon>
    </lineage>
</organism>
<dbReference type="Gene3D" id="3.40.50.1240">
    <property type="entry name" value="Phosphoglycerate mutase-like"/>
    <property type="match status" value="1"/>
</dbReference>
<evidence type="ECO:0000313" key="2">
    <source>
        <dbReference type="Proteomes" id="UP000618319"/>
    </source>
</evidence>